<dbReference type="EMBL" id="JAUKTV010000008">
    <property type="protein sequence ID" value="KAK0732375.1"/>
    <property type="molecule type" value="Genomic_DNA"/>
</dbReference>
<evidence type="ECO:0000313" key="2">
    <source>
        <dbReference type="EMBL" id="KAK0732375.1"/>
    </source>
</evidence>
<evidence type="ECO:0000256" key="1">
    <source>
        <dbReference type="SAM" id="MobiDB-lite"/>
    </source>
</evidence>
<feature type="region of interest" description="Disordered" evidence="1">
    <location>
        <begin position="13"/>
        <end position="54"/>
    </location>
</feature>
<name>A0AA40BDS2_9PEZI</name>
<accession>A0AA40BDS2</accession>
<sequence>MCSCSQVILAESRQAKTTKNDQDTKRGLADSALRTRSSIKPQQPRRLGSHRRPMSHAKARLFWQLLIATPTGPNKRLS</sequence>
<organism evidence="2 3">
    <name type="scientific">Apiosordaria backusii</name>
    <dbReference type="NCBI Taxonomy" id="314023"/>
    <lineage>
        <taxon>Eukaryota</taxon>
        <taxon>Fungi</taxon>
        <taxon>Dikarya</taxon>
        <taxon>Ascomycota</taxon>
        <taxon>Pezizomycotina</taxon>
        <taxon>Sordariomycetes</taxon>
        <taxon>Sordariomycetidae</taxon>
        <taxon>Sordariales</taxon>
        <taxon>Lasiosphaeriaceae</taxon>
        <taxon>Apiosordaria</taxon>
    </lineage>
</organism>
<gene>
    <name evidence="2" type="ORF">B0T21DRAFT_368886</name>
</gene>
<comment type="caution">
    <text evidence="2">The sequence shown here is derived from an EMBL/GenBank/DDBJ whole genome shotgun (WGS) entry which is preliminary data.</text>
</comment>
<dbReference type="AlphaFoldDB" id="A0AA40BDS2"/>
<evidence type="ECO:0000313" key="3">
    <source>
        <dbReference type="Proteomes" id="UP001172159"/>
    </source>
</evidence>
<feature type="compositionally biased region" description="Basic and acidic residues" evidence="1">
    <location>
        <begin position="18"/>
        <end position="28"/>
    </location>
</feature>
<dbReference type="Proteomes" id="UP001172159">
    <property type="component" value="Unassembled WGS sequence"/>
</dbReference>
<reference evidence="2" key="1">
    <citation type="submission" date="2023-06" db="EMBL/GenBank/DDBJ databases">
        <title>Genome-scale phylogeny and comparative genomics of the fungal order Sordariales.</title>
        <authorList>
            <consortium name="Lawrence Berkeley National Laboratory"/>
            <person name="Hensen N."/>
            <person name="Bonometti L."/>
            <person name="Westerberg I."/>
            <person name="Brannstrom I.O."/>
            <person name="Guillou S."/>
            <person name="Cros-Aarteil S."/>
            <person name="Calhoun S."/>
            <person name="Haridas S."/>
            <person name="Kuo A."/>
            <person name="Mondo S."/>
            <person name="Pangilinan J."/>
            <person name="Riley R."/>
            <person name="Labutti K."/>
            <person name="Andreopoulos B."/>
            <person name="Lipzen A."/>
            <person name="Chen C."/>
            <person name="Yanf M."/>
            <person name="Daum C."/>
            <person name="Ng V."/>
            <person name="Clum A."/>
            <person name="Steindorff A."/>
            <person name="Ohm R."/>
            <person name="Martin F."/>
            <person name="Silar P."/>
            <person name="Natvig D."/>
            <person name="Lalanne C."/>
            <person name="Gautier V."/>
            <person name="Ament-Velasquez S.L."/>
            <person name="Kruys A."/>
            <person name="Hutchinson M.I."/>
            <person name="Powell A.J."/>
            <person name="Barry K."/>
            <person name="Miller A.N."/>
            <person name="Grigoriev I.V."/>
            <person name="Debuchy R."/>
            <person name="Gladieux P."/>
            <person name="Thoren M.H."/>
            <person name="Johannesson H."/>
        </authorList>
    </citation>
    <scope>NUCLEOTIDE SEQUENCE</scope>
    <source>
        <strain evidence="2">CBS 540.89</strain>
    </source>
</reference>
<proteinExistence type="predicted"/>
<keyword evidence="3" id="KW-1185">Reference proteome</keyword>
<protein>
    <submittedName>
        <fullName evidence="2">Uncharacterized protein</fullName>
    </submittedName>
</protein>